<reference evidence="1" key="1">
    <citation type="journal article" date="2017" name="Parasit. Vectors">
        <title>Sialotranscriptomics of Rhipicephalus zambeziensis reveals intricate expression profiles of secretory proteins and suggests tight temporal transcriptional regulation during blood-feeding.</title>
        <authorList>
            <person name="de Castro M.H."/>
            <person name="de Klerk D."/>
            <person name="Pienaar R."/>
            <person name="Rees D.J.G."/>
            <person name="Mans B.J."/>
        </authorList>
    </citation>
    <scope>NUCLEOTIDE SEQUENCE</scope>
    <source>
        <tissue evidence="1">Salivary glands</tissue>
    </source>
</reference>
<dbReference type="AlphaFoldDB" id="A0A224YFS2"/>
<dbReference type="EMBL" id="GFPF01001486">
    <property type="protein sequence ID" value="MAA12632.1"/>
    <property type="molecule type" value="Transcribed_RNA"/>
</dbReference>
<protein>
    <submittedName>
        <fullName evidence="1">Uncharacterized protein</fullName>
    </submittedName>
</protein>
<proteinExistence type="predicted"/>
<accession>A0A224YFS2</accession>
<sequence length="125" mass="14127">MHGLAQQPTHDDYRHLTKIRPERCKIFRRCATYCSLTNDCSLGKNKAHSKGSLVGLLSKVKHTHFMHNGRTIEQTQSRLASEEDATTQVGAGFNPLSLKRTQWHGLCTSRRQVKSRQHTTASNAE</sequence>
<name>A0A224YFS2_9ACAR</name>
<evidence type="ECO:0000313" key="1">
    <source>
        <dbReference type="EMBL" id="MAA12632.1"/>
    </source>
</evidence>
<organism evidence="1">
    <name type="scientific">Rhipicephalus zambeziensis</name>
    <dbReference type="NCBI Taxonomy" id="60191"/>
    <lineage>
        <taxon>Eukaryota</taxon>
        <taxon>Metazoa</taxon>
        <taxon>Ecdysozoa</taxon>
        <taxon>Arthropoda</taxon>
        <taxon>Chelicerata</taxon>
        <taxon>Arachnida</taxon>
        <taxon>Acari</taxon>
        <taxon>Parasitiformes</taxon>
        <taxon>Ixodida</taxon>
        <taxon>Ixodoidea</taxon>
        <taxon>Ixodidae</taxon>
        <taxon>Rhipicephalinae</taxon>
        <taxon>Rhipicephalus</taxon>
        <taxon>Rhipicephalus</taxon>
    </lineage>
</organism>